<feature type="signal peptide" evidence="1">
    <location>
        <begin position="1"/>
        <end position="31"/>
    </location>
</feature>
<proteinExistence type="predicted"/>
<keyword evidence="1" id="KW-0732">Signal</keyword>
<dbReference type="AlphaFoldDB" id="A0A6I6LRR0"/>
<protein>
    <submittedName>
        <fullName evidence="2">DUF1302 family protein</fullName>
    </submittedName>
</protein>
<accession>A0A6I6LRR0</accession>
<feature type="chain" id="PRO_5026179861" evidence="1">
    <location>
        <begin position="32"/>
        <end position="554"/>
    </location>
</feature>
<dbReference type="Pfam" id="PF06980">
    <property type="entry name" value="DUF1302"/>
    <property type="match status" value="1"/>
</dbReference>
<dbReference type="OrthoDB" id="7052179at2"/>
<dbReference type="RefSeq" id="WP_158188658.1">
    <property type="nucleotide sequence ID" value="NZ_CP046902.1"/>
</dbReference>
<evidence type="ECO:0000313" key="2">
    <source>
        <dbReference type="EMBL" id="QGZ31195.1"/>
    </source>
</evidence>
<sequence length="554" mass="61013">MKTNSKRRVSPSLKLLTLALAGIGVLPYAQAMRLDTGADWDTSLNTTVQYTMGWRTQGRNSGIANNPSYDEGDYKFDKGDMVTNRVNALVELQGVYKRNTGYRISASAWKDFAYDDDVETNPAFANISSYRDDEYSSTTKKFHMRGAELIDAFVFHNTRVGDTSLYLKAGRFTEYWGNAFFFGFSNIGYSQHPIDYLKSFSAPGTEVKELFMPRAQVMATTELSPELSVTAQYFFEFRPNRFPEGGTYLGPFDFLYSGPNQAPSLGFPVSAGHENKPDDINDNFGIKVSWSPEWAQGDLGFYFRQFDEVQPSAFLDVYANGTGRVHQEFVEKVKLYGFSYETNLGPVSTGIEFSYRQDTGLASPISNGQTGVYDKGATGDIANLIVNGLYTLPSTPLWDTGALLAELSYTRLVDVTGNEELYNGVGEAGCGFGSKSDGCATRNALAVAVLFEPAWLQVFPSIDLSAPMSLTYGINGNPAYNGGAFYAEGTQIYSAGIRATYKQIHSATLQYNGYHWDAKHKDTDYGAGLAYSGGNGPIGLNDKGWIELQLKTSF</sequence>
<name>A0A6I6LRR0_STUST</name>
<reference evidence="2 3" key="1">
    <citation type="submission" date="2019-12" db="EMBL/GenBank/DDBJ databases">
        <title>Complete genome sequence of Pseudomonas stutzeri.</title>
        <authorList>
            <person name="Lim S.R."/>
            <person name="Kim J.H."/>
        </authorList>
    </citation>
    <scope>NUCLEOTIDE SEQUENCE [LARGE SCALE GENOMIC DNA]</scope>
    <source>
        <strain evidence="2 3">PM101005</strain>
    </source>
</reference>
<dbReference type="EMBL" id="CP046902">
    <property type="protein sequence ID" value="QGZ31195.1"/>
    <property type="molecule type" value="Genomic_DNA"/>
</dbReference>
<dbReference type="InterPro" id="IPR010727">
    <property type="entry name" value="DUF1302"/>
</dbReference>
<gene>
    <name evidence="2" type="ORF">GQA94_14395</name>
</gene>
<dbReference type="Proteomes" id="UP000438983">
    <property type="component" value="Chromosome"/>
</dbReference>
<evidence type="ECO:0000313" key="3">
    <source>
        <dbReference type="Proteomes" id="UP000438983"/>
    </source>
</evidence>
<organism evidence="2 3">
    <name type="scientific">Stutzerimonas stutzeri</name>
    <name type="common">Pseudomonas stutzeri</name>
    <dbReference type="NCBI Taxonomy" id="316"/>
    <lineage>
        <taxon>Bacteria</taxon>
        <taxon>Pseudomonadati</taxon>
        <taxon>Pseudomonadota</taxon>
        <taxon>Gammaproteobacteria</taxon>
        <taxon>Pseudomonadales</taxon>
        <taxon>Pseudomonadaceae</taxon>
        <taxon>Stutzerimonas</taxon>
    </lineage>
</organism>
<evidence type="ECO:0000256" key="1">
    <source>
        <dbReference type="SAM" id="SignalP"/>
    </source>
</evidence>